<feature type="transmembrane region" description="Helical" evidence="7">
    <location>
        <begin position="533"/>
        <end position="553"/>
    </location>
</feature>
<feature type="transmembrane region" description="Helical" evidence="7">
    <location>
        <begin position="440"/>
        <end position="458"/>
    </location>
</feature>
<feature type="compositionally biased region" description="Acidic residues" evidence="6">
    <location>
        <begin position="643"/>
        <end position="652"/>
    </location>
</feature>
<evidence type="ECO:0000256" key="1">
    <source>
        <dbReference type="ARBA" id="ARBA00004141"/>
    </source>
</evidence>
<feature type="transmembrane region" description="Helical" evidence="7">
    <location>
        <begin position="504"/>
        <end position="527"/>
    </location>
</feature>
<feature type="region of interest" description="Disordered" evidence="6">
    <location>
        <begin position="584"/>
        <end position="701"/>
    </location>
</feature>
<dbReference type="GO" id="GO:0015101">
    <property type="term" value="F:organic cation transmembrane transporter activity"/>
    <property type="evidence" value="ECO:0007669"/>
    <property type="project" value="UniProtKB-ARBA"/>
</dbReference>
<evidence type="ECO:0000256" key="3">
    <source>
        <dbReference type="ARBA" id="ARBA00022692"/>
    </source>
</evidence>
<evidence type="ECO:0000256" key="6">
    <source>
        <dbReference type="SAM" id="MobiDB-lite"/>
    </source>
</evidence>
<keyword evidence="5 7" id="KW-0472">Membrane</keyword>
<dbReference type="AlphaFoldDB" id="A0AB34PTX9"/>
<dbReference type="Gene3D" id="1.20.1740.10">
    <property type="entry name" value="Amino acid/polyamine transporter I"/>
    <property type="match status" value="1"/>
</dbReference>
<feature type="transmembrane region" description="Helical" evidence="7">
    <location>
        <begin position="251"/>
        <end position="269"/>
    </location>
</feature>
<evidence type="ECO:0000313" key="9">
    <source>
        <dbReference type="Proteomes" id="UP000030161"/>
    </source>
</evidence>
<feature type="transmembrane region" description="Helical" evidence="7">
    <location>
        <begin position="95"/>
        <end position="122"/>
    </location>
</feature>
<feature type="transmembrane region" description="Helical" evidence="7">
    <location>
        <begin position="464"/>
        <end position="484"/>
    </location>
</feature>
<feature type="transmembrane region" description="Helical" evidence="7">
    <location>
        <begin position="221"/>
        <end position="239"/>
    </location>
</feature>
<evidence type="ECO:0000313" key="8">
    <source>
        <dbReference type="EMBL" id="KGR13470.1"/>
    </source>
</evidence>
<feature type="transmembrane region" description="Helical" evidence="7">
    <location>
        <begin position="335"/>
        <end position="354"/>
    </location>
</feature>
<feature type="compositionally biased region" description="Polar residues" evidence="6">
    <location>
        <begin position="1"/>
        <end position="18"/>
    </location>
</feature>
<keyword evidence="3 7" id="KW-0812">Transmembrane</keyword>
<dbReference type="Proteomes" id="UP000030161">
    <property type="component" value="Unassembled WGS sequence"/>
</dbReference>
<dbReference type="PANTHER" id="PTHR45649">
    <property type="entry name" value="AMINO-ACID PERMEASE BAT1"/>
    <property type="match status" value="1"/>
</dbReference>
<feature type="compositionally biased region" description="Acidic residues" evidence="6">
    <location>
        <begin position="603"/>
        <end position="630"/>
    </location>
</feature>
<gene>
    <name evidence="8" type="ORF">MG3_01890</name>
</gene>
<dbReference type="Pfam" id="PF13520">
    <property type="entry name" value="AA_permease_2"/>
    <property type="match status" value="1"/>
</dbReference>
<keyword evidence="2" id="KW-0813">Transport</keyword>
<comment type="caution">
    <text evidence="8">The sequence shown here is derived from an EMBL/GenBank/DDBJ whole genome shotgun (WGS) entry which is preliminary data.</text>
</comment>
<name>A0AB34PTX9_CANAX</name>
<feature type="transmembrane region" description="Helical" evidence="7">
    <location>
        <begin position="381"/>
        <end position="400"/>
    </location>
</feature>
<feature type="compositionally biased region" description="Acidic residues" evidence="6">
    <location>
        <begin position="671"/>
        <end position="681"/>
    </location>
</feature>
<proteinExistence type="predicted"/>
<dbReference type="GO" id="GO:0016020">
    <property type="term" value="C:membrane"/>
    <property type="evidence" value="ECO:0007669"/>
    <property type="project" value="UniProtKB-SubCell"/>
</dbReference>
<protein>
    <submittedName>
        <fullName evidence="8">Uncharacterized protein</fullName>
    </submittedName>
</protein>
<evidence type="ECO:0000256" key="2">
    <source>
        <dbReference type="ARBA" id="ARBA00022448"/>
    </source>
</evidence>
<dbReference type="PANTHER" id="PTHR45649:SF3">
    <property type="entry name" value="POLYAMINE TRANSPORTER TPO5"/>
    <property type="match status" value="1"/>
</dbReference>
<evidence type="ECO:0000256" key="4">
    <source>
        <dbReference type="ARBA" id="ARBA00022989"/>
    </source>
</evidence>
<feature type="region of interest" description="Disordered" evidence="6">
    <location>
        <begin position="1"/>
        <end position="35"/>
    </location>
</feature>
<feature type="transmembrane region" description="Helical" evidence="7">
    <location>
        <begin position="295"/>
        <end position="314"/>
    </location>
</feature>
<sequence length="701" mass="77271">MTINSSYEPMLQQPHNDNSSSSSPPPPAPPSYASHILNDIGSSAPIRYIGSLIEEANREGDSDGGDGNGNGNNNILDTIEQVEHFKYKQDLERKLTVTSVIGLGFSLMGVPFGLSSTLWISLMDGANVTILYGWLIVGGFSLCVILSLSEIISKYPTAGGVYHFSSVLSDEKYSNISSWFTGWFLLIGNWTYAISIMFSGAQFILSIFGMKNVYIYKEDRFLVLSVYFILLGFCGFINFKFSKHLEKINKACILWTIYTVLAIDFLLIFSSTRTNSIKDILTKFDNSRSGWPDPLAFIIGLQSSSFTLTGYGMLFSITDEVKTPEKNMPRGAISAVFMAIVTGVIFIIPILTILPELEVLLDETPNIMPIDLIFKLSTESYLISFLMACLMIGTMIFQSIGSLTTASRSTYALARDGGLPFADLWTQVNSIEDYKLPKNALFLSMVICAILSSLSLISQSAFNAFMGAAVISLALANGVPILCLMINKRKKVRGAAFKLGKIGWIINGLSIFWILLSVFILCMPPVIKHLTWSNMNYAILVIISFAIIASLGYKTWGEKSFTGPVIDNDYFELNNLETNVSSSRQAGAGTAGAGGASTASGDVNDDDFVIIGNDEEEEEEEEDDDDDEPDTNSSKSKTKDWDKEEEEEDDMILDNKLPPIKNKKRTNDYQPLEENESDDNNSNDNKTTTNKGDVIFDADKS</sequence>
<organism evidence="8 9">
    <name type="scientific">Candida albicans P78048</name>
    <dbReference type="NCBI Taxonomy" id="1094989"/>
    <lineage>
        <taxon>Eukaryota</taxon>
        <taxon>Fungi</taxon>
        <taxon>Dikarya</taxon>
        <taxon>Ascomycota</taxon>
        <taxon>Saccharomycotina</taxon>
        <taxon>Pichiomycetes</taxon>
        <taxon>Debaryomycetaceae</taxon>
        <taxon>Candida/Lodderomyces clade</taxon>
        <taxon>Candida</taxon>
    </lineage>
</organism>
<feature type="transmembrane region" description="Helical" evidence="7">
    <location>
        <begin position="182"/>
        <end position="209"/>
    </location>
</feature>
<evidence type="ECO:0000256" key="5">
    <source>
        <dbReference type="ARBA" id="ARBA00023136"/>
    </source>
</evidence>
<reference evidence="8 9" key="1">
    <citation type="submission" date="2013-12" db="EMBL/GenBank/DDBJ databases">
        <title>The Genome Sequence of Candida albicans P78048.</title>
        <authorList>
            <consortium name="The Broad Institute Genome Sequencing Platform"/>
            <consortium name="The Broad Institute Genome Sequencing Center for Infectious Disease"/>
            <person name="Cuomo C."/>
            <person name="Bennett R."/>
            <person name="Hirakawa M."/>
            <person name="Noverr M."/>
            <person name="Mitchell A."/>
            <person name="Young S.K."/>
            <person name="Zeng Q."/>
            <person name="Gargeya S."/>
            <person name="Fitzgerald M."/>
            <person name="Abouelleil A."/>
            <person name="Alvarado L."/>
            <person name="Berlin A.M."/>
            <person name="Chapman S.B."/>
            <person name="Dewar J."/>
            <person name="Goldberg J."/>
            <person name="Griggs A."/>
            <person name="Gujja S."/>
            <person name="Hansen M."/>
            <person name="Howarth C."/>
            <person name="Imamovic A."/>
            <person name="Larimer J."/>
            <person name="McCowan C."/>
            <person name="Murphy C."/>
            <person name="Pearson M."/>
            <person name="Priest M."/>
            <person name="Roberts A."/>
            <person name="Saif S."/>
            <person name="Shea T."/>
            <person name="Sykes S."/>
            <person name="Wortman J."/>
            <person name="Nusbaum C."/>
            <person name="Birren B."/>
        </authorList>
    </citation>
    <scope>NUCLEOTIDE SEQUENCE [LARGE SCALE GENOMIC DNA]</scope>
    <source>
        <strain evidence="8 9">P78048</strain>
    </source>
</reference>
<accession>A0AB34PTX9</accession>
<comment type="subcellular location">
    <subcellularLocation>
        <location evidence="1">Membrane</location>
        <topology evidence="1">Multi-pass membrane protein</topology>
    </subcellularLocation>
</comment>
<dbReference type="InterPro" id="IPR002293">
    <property type="entry name" value="AA/rel_permease1"/>
</dbReference>
<evidence type="ECO:0000256" key="7">
    <source>
        <dbReference type="SAM" id="Phobius"/>
    </source>
</evidence>
<dbReference type="FunFam" id="1.20.1740.10:FF:000046">
    <property type="entry name" value="Amino-acid permease, putative"/>
    <property type="match status" value="1"/>
</dbReference>
<feature type="transmembrane region" description="Helical" evidence="7">
    <location>
        <begin position="128"/>
        <end position="148"/>
    </location>
</feature>
<dbReference type="EMBL" id="AJIX01000013">
    <property type="protein sequence ID" value="KGR13470.1"/>
    <property type="molecule type" value="Genomic_DNA"/>
</dbReference>
<feature type="compositionally biased region" description="Low complexity" evidence="6">
    <location>
        <begin position="682"/>
        <end position="691"/>
    </location>
</feature>
<keyword evidence="4 7" id="KW-1133">Transmembrane helix</keyword>